<accession>A0A4P6P1E0</accession>
<dbReference type="AlphaFoldDB" id="A0A4P6P1E0"/>
<evidence type="ECO:0000313" key="3">
    <source>
        <dbReference type="Proteomes" id="UP000290244"/>
    </source>
</evidence>
<feature type="compositionally biased region" description="Polar residues" evidence="1">
    <location>
        <begin position="1"/>
        <end position="12"/>
    </location>
</feature>
<reference evidence="2 3" key="1">
    <citation type="submission" date="2018-12" db="EMBL/GenBank/DDBJ databases">
        <title>Complete genome of Litorilituus sediminis.</title>
        <authorList>
            <person name="Liu A."/>
            <person name="Rong J."/>
        </authorList>
    </citation>
    <scope>NUCLEOTIDE SEQUENCE [LARGE SCALE GENOMIC DNA]</scope>
    <source>
        <strain evidence="2 3">JCM 17549</strain>
    </source>
</reference>
<name>A0A4P6P1E0_9GAMM</name>
<dbReference type="RefSeq" id="WP_130599588.1">
    <property type="nucleotide sequence ID" value="NZ_CP034759.1"/>
</dbReference>
<keyword evidence="3" id="KW-1185">Reference proteome</keyword>
<organism evidence="2 3">
    <name type="scientific">Litorilituus sediminis</name>
    <dbReference type="NCBI Taxonomy" id="718192"/>
    <lineage>
        <taxon>Bacteria</taxon>
        <taxon>Pseudomonadati</taxon>
        <taxon>Pseudomonadota</taxon>
        <taxon>Gammaproteobacteria</taxon>
        <taxon>Alteromonadales</taxon>
        <taxon>Colwelliaceae</taxon>
        <taxon>Litorilituus</taxon>
    </lineage>
</organism>
<feature type="region of interest" description="Disordered" evidence="1">
    <location>
        <begin position="1"/>
        <end position="22"/>
    </location>
</feature>
<sequence length="161" mass="18432">MDFVTVNNQSIASPDAEPTTEPNELSFKQCLISSVWSQSRLVASLLDQSGIPYHRVIEPKALELFIILINTELSTAYLLNHFNTSSLNALNDNLLQVQSNVISSLDMLVVEAFSYQDKNRKKTPVIKRLLGQHHRWKHCAKSRFERVICTVLEKNFIKLNY</sequence>
<evidence type="ECO:0000256" key="1">
    <source>
        <dbReference type="SAM" id="MobiDB-lite"/>
    </source>
</evidence>
<dbReference type="OrthoDB" id="6402751at2"/>
<proteinExistence type="predicted"/>
<dbReference type="EMBL" id="CP034759">
    <property type="protein sequence ID" value="QBG34921.1"/>
    <property type="molecule type" value="Genomic_DNA"/>
</dbReference>
<protein>
    <submittedName>
        <fullName evidence="2">Uncharacterized protein</fullName>
    </submittedName>
</protein>
<dbReference type="KEGG" id="lsd:EMK97_03800"/>
<gene>
    <name evidence="2" type="ORF">EMK97_03800</name>
</gene>
<dbReference type="Proteomes" id="UP000290244">
    <property type="component" value="Chromosome"/>
</dbReference>
<evidence type="ECO:0000313" key="2">
    <source>
        <dbReference type="EMBL" id="QBG34921.1"/>
    </source>
</evidence>